<dbReference type="EMBL" id="ABYK01000091">
    <property type="protein sequence ID" value="EDZ91748.1"/>
    <property type="molecule type" value="Genomic_DNA"/>
</dbReference>
<dbReference type="Gene3D" id="3.40.50.150">
    <property type="entry name" value="Vaccinia Virus protein VP39"/>
    <property type="match status" value="1"/>
</dbReference>
<dbReference type="Pfam" id="PF01636">
    <property type="entry name" value="APH"/>
    <property type="match status" value="1"/>
</dbReference>
<evidence type="ECO:0000313" key="3">
    <source>
        <dbReference type="Proteomes" id="UP000004061"/>
    </source>
</evidence>
<sequence>MIELVNYFIELSKSIVFEELPPCITDFRREPMYRDGIKSAIGLGYNPSILKQWEQQVDTLTKVITHGDLQQSHLHEQGYVIDWDRMGMYPIGYDIACYLSKFHQLDSARDLELFLKKNFVFDTRLEWENFLFSASFFLFVHASRKGSRKKRANPDALLTDLYSALSESFLGKKATTTVEKPGFLSKEVNMENDKAVIDEYNLNRVKALLDYTKTTKQAYSAKKYPAGYHTIDILGHRLMGRRNPQVRFDQIPIDFNQKSVLDIGSNQGGMLLHISEQLRWGVGLDFEPKLVNASNLLAKLKGASHLSFYSFNLDLESLDLIPNFFPEPKPPDVVLLLAVIGWIKNWAEVIDWVAALGSVLVFEANRSSEIKQRHLAYIKEKFSRVQKVASESIDDPQRKNRQMYVCSHD</sequence>
<dbReference type="Proteomes" id="UP000004061">
    <property type="component" value="Unassembled WGS sequence"/>
</dbReference>
<accession>B5W9Q8</accession>
<dbReference type="SUPFAM" id="SSF56112">
    <property type="entry name" value="Protein kinase-like (PK-like)"/>
    <property type="match status" value="1"/>
</dbReference>
<gene>
    <name evidence="2" type="ORF">AmaxDRAFT_5508</name>
</gene>
<keyword evidence="3" id="KW-1185">Reference proteome</keyword>
<protein>
    <recommendedName>
        <fullName evidence="1">Aminoglycoside phosphotransferase domain-containing protein</fullName>
    </recommendedName>
</protein>
<dbReference type="Pfam" id="PF13489">
    <property type="entry name" value="Methyltransf_23"/>
    <property type="match status" value="1"/>
</dbReference>
<dbReference type="InterPro" id="IPR029063">
    <property type="entry name" value="SAM-dependent_MTases_sf"/>
</dbReference>
<evidence type="ECO:0000313" key="2">
    <source>
        <dbReference type="EMBL" id="EDZ91748.1"/>
    </source>
</evidence>
<proteinExistence type="predicted"/>
<dbReference type="AlphaFoldDB" id="B5W9Q8"/>
<reference evidence="2 3" key="1">
    <citation type="journal article" date="2011" name="Appl. Environ. Microbiol.">
        <title>Contribution of a Sodium Ion Gradient to Energy Conservation during Fermentation in the Cyanobacterium Arthrospira (Spirulina) maxima CS-328.</title>
        <authorList>
            <person name="Carrieri D."/>
            <person name="Ananyev G."/>
            <person name="Lenz O."/>
            <person name="Bryant D.A."/>
            <person name="Dismukes G.C."/>
        </authorList>
    </citation>
    <scope>NUCLEOTIDE SEQUENCE [LARGE SCALE GENOMIC DNA]</scope>
    <source>
        <strain evidence="2 3">CS-328</strain>
    </source>
</reference>
<dbReference type="InterPro" id="IPR011009">
    <property type="entry name" value="Kinase-like_dom_sf"/>
</dbReference>
<name>B5W9Q8_LIMMA</name>
<dbReference type="SUPFAM" id="SSF53335">
    <property type="entry name" value="S-adenosyl-L-methionine-dependent methyltransferases"/>
    <property type="match status" value="1"/>
</dbReference>
<dbReference type="InterPro" id="IPR002575">
    <property type="entry name" value="Aminoglycoside_PTrfase"/>
</dbReference>
<comment type="caution">
    <text evidence="2">The sequence shown here is derived from an EMBL/GenBank/DDBJ whole genome shotgun (WGS) entry which is preliminary data.</text>
</comment>
<organism evidence="2 3">
    <name type="scientific">Limnospira maxima CS-328</name>
    <dbReference type="NCBI Taxonomy" id="513049"/>
    <lineage>
        <taxon>Bacteria</taxon>
        <taxon>Bacillati</taxon>
        <taxon>Cyanobacteriota</taxon>
        <taxon>Cyanophyceae</taxon>
        <taxon>Oscillatoriophycideae</taxon>
        <taxon>Oscillatoriales</taxon>
        <taxon>Sirenicapillariaceae</taxon>
        <taxon>Limnospira</taxon>
    </lineage>
</organism>
<evidence type="ECO:0000259" key="1">
    <source>
        <dbReference type="Pfam" id="PF01636"/>
    </source>
</evidence>
<feature type="domain" description="Aminoglycoside phosphotransferase" evidence="1">
    <location>
        <begin position="51"/>
        <end position="116"/>
    </location>
</feature>